<organism evidence="1 2">
    <name type="scientific">Microbacterium keratanolyticum</name>
    <dbReference type="NCBI Taxonomy" id="67574"/>
    <lineage>
        <taxon>Bacteria</taxon>
        <taxon>Bacillati</taxon>
        <taxon>Actinomycetota</taxon>
        <taxon>Actinomycetes</taxon>
        <taxon>Micrococcales</taxon>
        <taxon>Microbacteriaceae</taxon>
        <taxon>Microbacterium</taxon>
    </lineage>
</organism>
<gene>
    <name evidence="1" type="ORF">GCM10017596_00150</name>
</gene>
<comment type="caution">
    <text evidence="1">The sequence shown here is derived from an EMBL/GenBank/DDBJ whole genome shotgun (WGS) entry which is preliminary data.</text>
</comment>
<name>A0A9W6HQM5_9MICO</name>
<proteinExistence type="predicted"/>
<sequence length="135" mass="14938">MPTDCREILSEEVLTQLGETPLNPENFGPTGAQPDGSLICLWRDPRADTTYLMTTISEMNRGPALDLLNGLAAKEGFTCFTPDNGTRCEKEWANGTYPVTDGRTLFWRDDVLIDTKYSNLAPSGYTSSIVAHLFE</sequence>
<evidence type="ECO:0000313" key="2">
    <source>
        <dbReference type="Proteomes" id="UP001142325"/>
    </source>
</evidence>
<reference evidence="1" key="1">
    <citation type="journal article" date="2014" name="Int. J. Syst. Evol. Microbiol.">
        <title>Complete genome sequence of Corynebacterium casei LMG S-19264T (=DSM 44701T), isolated from a smear-ripened cheese.</title>
        <authorList>
            <consortium name="US DOE Joint Genome Institute (JGI-PGF)"/>
            <person name="Walter F."/>
            <person name="Albersmeier A."/>
            <person name="Kalinowski J."/>
            <person name="Ruckert C."/>
        </authorList>
    </citation>
    <scope>NUCLEOTIDE SEQUENCE</scope>
    <source>
        <strain evidence="1">VKM Ac-1958</strain>
    </source>
</reference>
<dbReference type="EMBL" id="BSET01000001">
    <property type="protein sequence ID" value="GLK00300.1"/>
    <property type="molecule type" value="Genomic_DNA"/>
</dbReference>
<dbReference type="AlphaFoldDB" id="A0A9W6HQM5"/>
<accession>A0A9W6HQM5</accession>
<dbReference type="Proteomes" id="UP001142325">
    <property type="component" value="Unassembled WGS sequence"/>
</dbReference>
<evidence type="ECO:0000313" key="1">
    <source>
        <dbReference type="EMBL" id="GLK00300.1"/>
    </source>
</evidence>
<keyword evidence="2" id="KW-1185">Reference proteome</keyword>
<protein>
    <submittedName>
        <fullName evidence="1">Uncharacterized protein</fullName>
    </submittedName>
</protein>
<reference evidence="1" key="2">
    <citation type="submission" date="2023-01" db="EMBL/GenBank/DDBJ databases">
        <authorList>
            <person name="Sun Q."/>
            <person name="Evtushenko L."/>
        </authorList>
    </citation>
    <scope>NUCLEOTIDE SEQUENCE</scope>
    <source>
        <strain evidence="1">VKM Ac-1958</strain>
    </source>
</reference>